<feature type="transmembrane region" description="Helical" evidence="1">
    <location>
        <begin position="20"/>
        <end position="39"/>
    </location>
</feature>
<proteinExistence type="predicted"/>
<keyword evidence="1" id="KW-0812">Transmembrane</keyword>
<keyword evidence="1" id="KW-0472">Membrane</keyword>
<evidence type="ECO:0000313" key="2">
    <source>
        <dbReference type="EMBL" id="KXV02860.1"/>
    </source>
</evidence>
<evidence type="ECO:0000313" key="3">
    <source>
        <dbReference type="Proteomes" id="UP000075573"/>
    </source>
</evidence>
<reference evidence="2 3" key="1">
    <citation type="submission" date="2015-06" db="EMBL/GenBank/DDBJ databases">
        <title>Improved classification and identification of acetic acid bacteria using matrix-assisted laser desorption/ionization time-of-flight mass spectrometry; Gluconobacter nephelii and Gluconobacter uchimurae are later heterotypic synonyms of Gluconobacter japonicus and Gluconobacter oxydans, respectively.</title>
        <authorList>
            <person name="Li L."/>
            <person name="Cleenwerck I."/>
            <person name="De Vuyst L."/>
            <person name="Vandamme P."/>
        </authorList>
    </citation>
    <scope>NUCLEOTIDE SEQUENCE [LARGE SCALE GENOMIC DNA]</scope>
    <source>
        <strain evidence="2 3">LMG 1764</strain>
    </source>
</reference>
<protein>
    <submittedName>
        <fullName evidence="2">Uncharacterized protein</fullName>
    </submittedName>
</protein>
<accession>A0A149QZX9</accession>
<sequence>MPWECDLMQDAPPRRRIAEAAGEILVCWPSVGLLLFAFVVPRLGAVMGPVFMFGGCVATMMGPGVPDIGEDGRDYGLERRRGVVFASLGLVLCLLSLSRLLLDRF</sequence>
<feature type="transmembrane region" description="Helical" evidence="1">
    <location>
        <begin position="83"/>
        <end position="102"/>
    </location>
</feature>
<keyword evidence="1" id="KW-1133">Transmembrane helix</keyword>
<comment type="caution">
    <text evidence="2">The sequence shown here is derived from an EMBL/GenBank/DDBJ whole genome shotgun (WGS) entry which is preliminary data.</text>
</comment>
<dbReference type="EMBL" id="LHZB01000080">
    <property type="protein sequence ID" value="KXV02860.1"/>
    <property type="molecule type" value="Genomic_DNA"/>
</dbReference>
<dbReference type="AlphaFoldDB" id="A0A149QZX9"/>
<gene>
    <name evidence="2" type="ORF">AD929_01545</name>
</gene>
<dbReference type="Proteomes" id="UP000075573">
    <property type="component" value="Unassembled WGS sequence"/>
</dbReference>
<name>A0A149QZX9_9PROT</name>
<evidence type="ECO:0000256" key="1">
    <source>
        <dbReference type="SAM" id="Phobius"/>
    </source>
</evidence>
<dbReference type="PATRIC" id="fig|442.7.peg.3486"/>
<organism evidence="2 3">
    <name type="scientific">Gluconobacter potus</name>
    <dbReference type="NCBI Taxonomy" id="2724927"/>
    <lineage>
        <taxon>Bacteria</taxon>
        <taxon>Pseudomonadati</taxon>
        <taxon>Pseudomonadota</taxon>
        <taxon>Alphaproteobacteria</taxon>
        <taxon>Acetobacterales</taxon>
        <taxon>Acetobacteraceae</taxon>
        <taxon>Gluconobacter</taxon>
    </lineage>
</organism>